<accession>A0ABP8ER51</accession>
<feature type="compositionally biased region" description="Basic and acidic residues" evidence="1">
    <location>
        <begin position="142"/>
        <end position="154"/>
    </location>
</feature>
<feature type="region of interest" description="Disordered" evidence="1">
    <location>
        <begin position="77"/>
        <end position="154"/>
    </location>
</feature>
<evidence type="ECO:0000256" key="1">
    <source>
        <dbReference type="SAM" id="MobiDB-lite"/>
    </source>
</evidence>
<reference evidence="3" key="1">
    <citation type="journal article" date="2019" name="Int. J. Syst. Evol. Microbiol.">
        <title>The Global Catalogue of Microorganisms (GCM) 10K type strain sequencing project: providing services to taxonomists for standard genome sequencing and annotation.</title>
        <authorList>
            <consortium name="The Broad Institute Genomics Platform"/>
            <consortium name="The Broad Institute Genome Sequencing Center for Infectious Disease"/>
            <person name="Wu L."/>
            <person name="Ma J."/>
        </authorList>
    </citation>
    <scope>NUCLEOTIDE SEQUENCE [LARGE SCALE GENOMIC DNA]</scope>
    <source>
        <strain evidence="3">JCM 17459</strain>
    </source>
</reference>
<dbReference type="Proteomes" id="UP001499841">
    <property type="component" value="Unassembled WGS sequence"/>
</dbReference>
<proteinExistence type="predicted"/>
<comment type="caution">
    <text evidence="2">The sequence shown here is derived from an EMBL/GenBank/DDBJ whole genome shotgun (WGS) entry which is preliminary data.</text>
</comment>
<protein>
    <recommendedName>
        <fullName evidence="4">LysR family transcriptional regulator</fullName>
    </recommendedName>
</protein>
<feature type="region of interest" description="Disordered" evidence="1">
    <location>
        <begin position="1"/>
        <end position="24"/>
    </location>
</feature>
<organism evidence="2 3">
    <name type="scientific">Georgenia daeguensis</name>
    <dbReference type="NCBI Taxonomy" id="908355"/>
    <lineage>
        <taxon>Bacteria</taxon>
        <taxon>Bacillati</taxon>
        <taxon>Actinomycetota</taxon>
        <taxon>Actinomycetes</taxon>
        <taxon>Micrococcales</taxon>
        <taxon>Bogoriellaceae</taxon>
        <taxon>Georgenia</taxon>
    </lineage>
</organism>
<evidence type="ECO:0008006" key="4">
    <source>
        <dbReference type="Google" id="ProtNLM"/>
    </source>
</evidence>
<keyword evidence="3" id="KW-1185">Reference proteome</keyword>
<dbReference type="EMBL" id="BAABBA010000003">
    <property type="protein sequence ID" value="GAA4286494.1"/>
    <property type="molecule type" value="Genomic_DNA"/>
</dbReference>
<name>A0ABP8ER51_9MICO</name>
<gene>
    <name evidence="2" type="ORF">GCM10022262_08530</name>
</gene>
<evidence type="ECO:0000313" key="3">
    <source>
        <dbReference type="Proteomes" id="UP001499841"/>
    </source>
</evidence>
<evidence type="ECO:0000313" key="2">
    <source>
        <dbReference type="EMBL" id="GAA4286494.1"/>
    </source>
</evidence>
<sequence>MSSTGCPAVPNPPIMTVDPSLMPSTASRRSSVIRSIAALTLLSVRYAHMCAQLELSSRAAARRVKADPPEVSVLSAVVPKASSPSRPWAPPGTGSSTGRSPVRPPSGSRAVRMPARLGRADAGAPHSRRRPAPTRTTPRPAPRADADYAARRAR</sequence>